<dbReference type="Gene3D" id="3.20.20.140">
    <property type="entry name" value="Metal-dependent hydrolases"/>
    <property type="match status" value="1"/>
</dbReference>
<dbReference type="AlphaFoldDB" id="A0A927F636"/>
<dbReference type="PANTHER" id="PTHR21240">
    <property type="entry name" value="2-AMINO-3-CARBOXYLMUCONATE-6-SEMIALDEHYDE DECARBOXYLASE"/>
    <property type="match status" value="1"/>
</dbReference>
<dbReference type="GO" id="GO:0016831">
    <property type="term" value="F:carboxy-lyase activity"/>
    <property type="evidence" value="ECO:0007669"/>
    <property type="project" value="InterPro"/>
</dbReference>
<evidence type="ECO:0000313" key="4">
    <source>
        <dbReference type="Proteomes" id="UP000622317"/>
    </source>
</evidence>
<keyword evidence="4" id="KW-1185">Reference proteome</keyword>
<organism evidence="3 4">
    <name type="scientific">Pelagicoccus enzymogenes</name>
    <dbReference type="NCBI Taxonomy" id="2773457"/>
    <lineage>
        <taxon>Bacteria</taxon>
        <taxon>Pseudomonadati</taxon>
        <taxon>Verrucomicrobiota</taxon>
        <taxon>Opitutia</taxon>
        <taxon>Puniceicoccales</taxon>
        <taxon>Pelagicoccaceae</taxon>
        <taxon>Pelagicoccus</taxon>
    </lineage>
</organism>
<dbReference type="EMBL" id="JACYFG010000002">
    <property type="protein sequence ID" value="MBD5777921.1"/>
    <property type="molecule type" value="Genomic_DNA"/>
</dbReference>
<feature type="domain" description="Amidohydrolase-related" evidence="2">
    <location>
        <begin position="55"/>
        <end position="254"/>
    </location>
</feature>
<dbReference type="SUPFAM" id="SSF51556">
    <property type="entry name" value="Metallo-dependent hydrolases"/>
    <property type="match status" value="1"/>
</dbReference>
<dbReference type="InterPro" id="IPR006680">
    <property type="entry name" value="Amidohydro-rel"/>
</dbReference>
<reference evidence="3" key="1">
    <citation type="submission" date="2020-09" db="EMBL/GenBank/DDBJ databases">
        <title>Pelagicoccus enzymogenes sp. nov. with an EPS production, isolated from marine sediment.</title>
        <authorList>
            <person name="Feng X."/>
        </authorList>
    </citation>
    <scope>NUCLEOTIDE SEQUENCE</scope>
    <source>
        <strain evidence="3">NFK12</strain>
    </source>
</reference>
<dbReference type="InterPro" id="IPR032465">
    <property type="entry name" value="ACMSD"/>
</dbReference>
<protein>
    <submittedName>
        <fullName evidence="3">Amidohydrolase</fullName>
    </submittedName>
</protein>
<evidence type="ECO:0000259" key="2">
    <source>
        <dbReference type="Pfam" id="PF04909"/>
    </source>
</evidence>
<proteinExistence type="predicted"/>
<evidence type="ECO:0000256" key="1">
    <source>
        <dbReference type="ARBA" id="ARBA00023239"/>
    </source>
</evidence>
<accession>A0A927F636</accession>
<keyword evidence="1" id="KW-0456">Lyase</keyword>
<evidence type="ECO:0000313" key="3">
    <source>
        <dbReference type="EMBL" id="MBD5777921.1"/>
    </source>
</evidence>
<name>A0A927F636_9BACT</name>
<comment type="caution">
    <text evidence="3">The sequence shown here is derived from an EMBL/GenBank/DDBJ whole genome shotgun (WGS) entry which is preliminary data.</text>
</comment>
<dbReference type="Proteomes" id="UP000622317">
    <property type="component" value="Unassembled WGS sequence"/>
</dbReference>
<gene>
    <name evidence="3" type="ORF">IEN85_00245</name>
</gene>
<dbReference type="InterPro" id="IPR032466">
    <property type="entry name" value="Metal_Hydrolase"/>
</dbReference>
<dbReference type="Pfam" id="PF04909">
    <property type="entry name" value="Amidohydro_2"/>
    <property type="match status" value="1"/>
</dbReference>
<dbReference type="GO" id="GO:0016787">
    <property type="term" value="F:hydrolase activity"/>
    <property type="evidence" value="ECO:0007669"/>
    <property type="project" value="InterPro"/>
</dbReference>
<dbReference type="RefSeq" id="WP_191615052.1">
    <property type="nucleotide sequence ID" value="NZ_JACYFG010000002.1"/>
</dbReference>
<sequence length="255" mass="28377">MKIIDVHTHPVFFGKGKTKPEVDQLVAYSKSLGIEKMVCLGDVLVHGPCPSAKELRAINEQTRQLLAWYPKFFIGFCYLNPTLGEKAIRGELDRCLAEGFQGIKLEIANNARDAVMTPLMRAAAAHDIPVLQHTWDTLGKPMRKTHSDPKDTCLLARRFPDVKIIMAHLYGFGLRGVLEAQDLPNLYIDTSSCLPFAGLIEYAVEKLGPERILYGSDIPIRELGQCIGRVTGSDIDESAKRKILYSNAHTFLNLA</sequence>